<keyword evidence="3" id="KW-1185">Reference proteome</keyword>
<accession>A0AAV7VDX0</accession>
<name>A0AAV7VDX0_PLEWA</name>
<organism evidence="2 3">
    <name type="scientific">Pleurodeles waltl</name>
    <name type="common">Iberian ribbed newt</name>
    <dbReference type="NCBI Taxonomy" id="8319"/>
    <lineage>
        <taxon>Eukaryota</taxon>
        <taxon>Metazoa</taxon>
        <taxon>Chordata</taxon>
        <taxon>Craniata</taxon>
        <taxon>Vertebrata</taxon>
        <taxon>Euteleostomi</taxon>
        <taxon>Amphibia</taxon>
        <taxon>Batrachia</taxon>
        <taxon>Caudata</taxon>
        <taxon>Salamandroidea</taxon>
        <taxon>Salamandridae</taxon>
        <taxon>Pleurodelinae</taxon>
        <taxon>Pleurodeles</taxon>
    </lineage>
</organism>
<reference evidence="2" key="1">
    <citation type="journal article" date="2022" name="bioRxiv">
        <title>Sequencing and chromosome-scale assembly of the giantPleurodeles waltlgenome.</title>
        <authorList>
            <person name="Brown T."/>
            <person name="Elewa A."/>
            <person name="Iarovenko S."/>
            <person name="Subramanian E."/>
            <person name="Araus A.J."/>
            <person name="Petzold A."/>
            <person name="Susuki M."/>
            <person name="Suzuki K.-i.T."/>
            <person name="Hayashi T."/>
            <person name="Toyoda A."/>
            <person name="Oliveira C."/>
            <person name="Osipova E."/>
            <person name="Leigh N.D."/>
            <person name="Simon A."/>
            <person name="Yun M.H."/>
        </authorList>
    </citation>
    <scope>NUCLEOTIDE SEQUENCE</scope>
    <source>
        <strain evidence="2">20211129_DDA</strain>
        <tissue evidence="2">Liver</tissue>
    </source>
</reference>
<dbReference type="AlphaFoldDB" id="A0AAV7VDX0"/>
<sequence>MGPACVAVAPLSEQGPPGHSQEHVGSNLRFQSAPSTHSASAEHPGRGDESLRSECVYECWQQLNALLKVLGLEERSTHSSGAALFWVLREGPDQSTSFW</sequence>
<evidence type="ECO:0000313" key="3">
    <source>
        <dbReference type="Proteomes" id="UP001066276"/>
    </source>
</evidence>
<proteinExistence type="predicted"/>
<evidence type="ECO:0000313" key="2">
    <source>
        <dbReference type="EMBL" id="KAJ1198972.1"/>
    </source>
</evidence>
<dbReference type="EMBL" id="JANPWB010000003">
    <property type="protein sequence ID" value="KAJ1198972.1"/>
    <property type="molecule type" value="Genomic_DNA"/>
</dbReference>
<evidence type="ECO:0000256" key="1">
    <source>
        <dbReference type="SAM" id="MobiDB-lite"/>
    </source>
</evidence>
<gene>
    <name evidence="2" type="ORF">NDU88_002810</name>
</gene>
<feature type="compositionally biased region" description="Polar residues" evidence="1">
    <location>
        <begin position="28"/>
        <end position="39"/>
    </location>
</feature>
<protein>
    <submittedName>
        <fullName evidence="2">Uncharacterized protein</fullName>
    </submittedName>
</protein>
<feature type="region of interest" description="Disordered" evidence="1">
    <location>
        <begin position="9"/>
        <end position="49"/>
    </location>
</feature>
<dbReference type="Proteomes" id="UP001066276">
    <property type="component" value="Chromosome 2_1"/>
</dbReference>
<comment type="caution">
    <text evidence="2">The sequence shown here is derived from an EMBL/GenBank/DDBJ whole genome shotgun (WGS) entry which is preliminary data.</text>
</comment>